<name>A0A6A4HE45_9AGAR</name>
<evidence type="ECO:0008006" key="4">
    <source>
        <dbReference type="Google" id="ProtNLM"/>
    </source>
</evidence>
<dbReference type="EMBL" id="ML769529">
    <property type="protein sequence ID" value="KAE9395517.1"/>
    <property type="molecule type" value="Genomic_DNA"/>
</dbReference>
<reference evidence="2" key="1">
    <citation type="journal article" date="2019" name="Environ. Microbiol.">
        <title>Fungal ecological strategies reflected in gene transcription - a case study of two litter decomposers.</title>
        <authorList>
            <person name="Barbi F."/>
            <person name="Kohler A."/>
            <person name="Barry K."/>
            <person name="Baskaran P."/>
            <person name="Daum C."/>
            <person name="Fauchery L."/>
            <person name="Ihrmark K."/>
            <person name="Kuo A."/>
            <person name="LaButti K."/>
            <person name="Lipzen A."/>
            <person name="Morin E."/>
            <person name="Grigoriev I.V."/>
            <person name="Henrissat B."/>
            <person name="Lindahl B."/>
            <person name="Martin F."/>
        </authorList>
    </citation>
    <scope>NUCLEOTIDE SEQUENCE</scope>
    <source>
        <strain evidence="2">JB14</strain>
    </source>
</reference>
<sequence length="563" mass="62858">MDRQYFHPEACKTTPTGPRKRRTKAQLELDKVQSNARGNSSASSSTPSPDANSPGSSLVETSKGKLSILSHNLAEPGLDLPPSLVKELLQDFRMFPYFRHPLIRFVDLESSLNRCSWQLPALPSQHRVLAQCIIAVTARISLNEHIIGPGQQAPPDFSARDLEIRTTFLNCREYGHRREAICEQLRAEAVWVAHREGIMTMACVSNTLSLALLEFLEHRASGKGGSTYSAAYIHHLRDLSESNFYVDPGSQTKYSAFLMVDALSAVTTGKSIPFTRHDELLLCGEEPLPLEEVFSILTSNSPTPVPVFTVMRPLSLQTIRLARDISESLTGAYARRHPLNEAKLVYQLNTLNLLHSIVSIGVRQMERLENSASDQQLFHWARMCAYPLLHGWASLVYLIFEELKRRRQLFRVGGSSLSVVEEDGVPPNEGMESILQARLDMFYVQVRAMTSQAALEIAGSIKEVPMLSNLTHLNYSNLNNWARFLLEDADADLNLTQRVWGLQRLRGGLNLTGFSWVDRTGTIDAVDAFLVASTASAMQQQQQQLDVTSGSGSLIWAPSHRYQ</sequence>
<keyword evidence="3" id="KW-1185">Reference proteome</keyword>
<evidence type="ECO:0000256" key="1">
    <source>
        <dbReference type="SAM" id="MobiDB-lite"/>
    </source>
</evidence>
<proteinExistence type="predicted"/>
<evidence type="ECO:0000313" key="3">
    <source>
        <dbReference type="Proteomes" id="UP000799118"/>
    </source>
</evidence>
<dbReference type="OrthoDB" id="3040293at2759"/>
<protein>
    <recommendedName>
        <fullName evidence="4">Transcription factor domain-containing protein</fullName>
    </recommendedName>
</protein>
<accession>A0A6A4HE45</accession>
<feature type="compositionally biased region" description="Low complexity" evidence="1">
    <location>
        <begin position="34"/>
        <end position="54"/>
    </location>
</feature>
<evidence type="ECO:0000313" key="2">
    <source>
        <dbReference type="EMBL" id="KAE9395517.1"/>
    </source>
</evidence>
<dbReference type="AlphaFoldDB" id="A0A6A4HE45"/>
<dbReference type="Proteomes" id="UP000799118">
    <property type="component" value="Unassembled WGS sequence"/>
</dbReference>
<feature type="compositionally biased region" description="Basic and acidic residues" evidence="1">
    <location>
        <begin position="1"/>
        <end position="10"/>
    </location>
</feature>
<gene>
    <name evidence="2" type="ORF">BT96DRAFT_997545</name>
</gene>
<feature type="region of interest" description="Disordered" evidence="1">
    <location>
        <begin position="1"/>
        <end position="60"/>
    </location>
</feature>
<organism evidence="2 3">
    <name type="scientific">Gymnopus androsaceus JB14</name>
    <dbReference type="NCBI Taxonomy" id="1447944"/>
    <lineage>
        <taxon>Eukaryota</taxon>
        <taxon>Fungi</taxon>
        <taxon>Dikarya</taxon>
        <taxon>Basidiomycota</taxon>
        <taxon>Agaricomycotina</taxon>
        <taxon>Agaricomycetes</taxon>
        <taxon>Agaricomycetidae</taxon>
        <taxon>Agaricales</taxon>
        <taxon>Marasmiineae</taxon>
        <taxon>Omphalotaceae</taxon>
        <taxon>Gymnopus</taxon>
    </lineage>
</organism>